<name>A0A7W7F9R9_9SPHN</name>
<keyword evidence="3" id="KW-1185">Reference proteome</keyword>
<dbReference type="EMBL" id="JACHNZ010000030">
    <property type="protein sequence ID" value="MBB4632933.1"/>
    <property type="molecule type" value="Genomic_DNA"/>
</dbReference>
<dbReference type="SUPFAM" id="SSF47413">
    <property type="entry name" value="lambda repressor-like DNA-binding domains"/>
    <property type="match status" value="1"/>
</dbReference>
<dbReference type="AlphaFoldDB" id="A0A7W7F9R9"/>
<dbReference type="Gene3D" id="1.10.260.40">
    <property type="entry name" value="lambda repressor-like DNA-binding domains"/>
    <property type="match status" value="1"/>
</dbReference>
<evidence type="ECO:0000259" key="1">
    <source>
        <dbReference type="PROSITE" id="PS50943"/>
    </source>
</evidence>
<comment type="caution">
    <text evidence="2">The sequence shown here is derived from an EMBL/GenBank/DDBJ whole genome shotgun (WGS) entry which is preliminary data.</text>
</comment>
<protein>
    <submittedName>
        <fullName evidence="2">Transcriptional regulator with XRE-family HTH domain</fullName>
    </submittedName>
</protein>
<dbReference type="InterPro" id="IPR001387">
    <property type="entry name" value="Cro/C1-type_HTH"/>
</dbReference>
<dbReference type="PROSITE" id="PS50943">
    <property type="entry name" value="HTH_CROC1"/>
    <property type="match status" value="1"/>
</dbReference>
<sequence length="81" mass="9270">MMAQGREYWAGMVRELIAEKGVSYRELSRATGVHRATLRRWLNLGSSHMPITTLETLLAYLGYELDAIRRADGHSVRGEHR</sequence>
<organism evidence="2 3">
    <name type="scientific">Sphingosinicella soli</name>
    <dbReference type="NCBI Taxonomy" id="333708"/>
    <lineage>
        <taxon>Bacteria</taxon>
        <taxon>Pseudomonadati</taxon>
        <taxon>Pseudomonadota</taxon>
        <taxon>Alphaproteobacteria</taxon>
        <taxon>Sphingomonadales</taxon>
        <taxon>Sphingosinicellaceae</taxon>
        <taxon>Sphingosinicella</taxon>
    </lineage>
</organism>
<dbReference type="Pfam" id="PF13443">
    <property type="entry name" value="HTH_26"/>
    <property type="match status" value="1"/>
</dbReference>
<evidence type="ECO:0000313" key="2">
    <source>
        <dbReference type="EMBL" id="MBB4632933.1"/>
    </source>
</evidence>
<dbReference type="RefSeq" id="WP_184070079.1">
    <property type="nucleotide sequence ID" value="NZ_JACHNZ010000030.1"/>
</dbReference>
<accession>A0A7W7F9R9</accession>
<feature type="domain" description="HTH cro/C1-type" evidence="1">
    <location>
        <begin position="13"/>
        <end position="68"/>
    </location>
</feature>
<dbReference type="SMART" id="SM00530">
    <property type="entry name" value="HTH_XRE"/>
    <property type="match status" value="1"/>
</dbReference>
<dbReference type="CDD" id="cd00093">
    <property type="entry name" value="HTH_XRE"/>
    <property type="match status" value="1"/>
</dbReference>
<proteinExistence type="predicted"/>
<dbReference type="GO" id="GO:0003677">
    <property type="term" value="F:DNA binding"/>
    <property type="evidence" value="ECO:0007669"/>
    <property type="project" value="InterPro"/>
</dbReference>
<reference evidence="2 3" key="1">
    <citation type="submission" date="2020-08" db="EMBL/GenBank/DDBJ databases">
        <title>Genomic Encyclopedia of Type Strains, Phase IV (KMG-IV): sequencing the most valuable type-strain genomes for metagenomic binning, comparative biology and taxonomic classification.</title>
        <authorList>
            <person name="Goeker M."/>
        </authorList>
    </citation>
    <scope>NUCLEOTIDE SEQUENCE [LARGE SCALE GENOMIC DNA]</scope>
    <source>
        <strain evidence="2 3">DSM 17328</strain>
    </source>
</reference>
<dbReference type="InterPro" id="IPR010982">
    <property type="entry name" value="Lambda_DNA-bd_dom_sf"/>
</dbReference>
<dbReference type="Proteomes" id="UP000566324">
    <property type="component" value="Unassembled WGS sequence"/>
</dbReference>
<gene>
    <name evidence="2" type="ORF">GGQ98_002561</name>
</gene>
<evidence type="ECO:0000313" key="3">
    <source>
        <dbReference type="Proteomes" id="UP000566324"/>
    </source>
</evidence>